<keyword evidence="1" id="KW-0677">Repeat</keyword>
<protein>
    <recommendedName>
        <fullName evidence="6">26S proteasome non-ATPase regulatory subunit 10</fullName>
    </recommendedName>
</protein>
<dbReference type="EMBL" id="JAIFRP010000039">
    <property type="protein sequence ID" value="KAK2581429.1"/>
    <property type="molecule type" value="Genomic_DNA"/>
</dbReference>
<name>A0AAD9RKG3_9HYME</name>
<gene>
    <name evidence="4" type="ORF">KPH14_005104</name>
</gene>
<evidence type="ECO:0000256" key="3">
    <source>
        <dbReference type="PROSITE-ProRule" id="PRU00023"/>
    </source>
</evidence>
<dbReference type="Pfam" id="PF00023">
    <property type="entry name" value="Ank"/>
    <property type="match status" value="1"/>
</dbReference>
<proteinExistence type="predicted"/>
<dbReference type="SUPFAM" id="SSF48403">
    <property type="entry name" value="Ankyrin repeat"/>
    <property type="match status" value="1"/>
</dbReference>
<dbReference type="PROSITE" id="PS50297">
    <property type="entry name" value="ANK_REP_REGION"/>
    <property type="match status" value="5"/>
</dbReference>
<evidence type="ECO:0000256" key="1">
    <source>
        <dbReference type="ARBA" id="ARBA00022737"/>
    </source>
</evidence>
<keyword evidence="2 3" id="KW-0040">ANK repeat</keyword>
<dbReference type="Pfam" id="PF13637">
    <property type="entry name" value="Ank_4"/>
    <property type="match status" value="1"/>
</dbReference>
<accession>A0AAD9RKG3</accession>
<feature type="repeat" description="ANK" evidence="3">
    <location>
        <begin position="36"/>
        <end position="68"/>
    </location>
</feature>
<keyword evidence="5" id="KW-1185">Reference proteome</keyword>
<sequence>MAQPGTIYDLAYRGRTAEVKTALSENEALKTQTDSNGRMLIHWAALGGHDDLVRHLISLGTPVDAIDDTNMTPLILAASAGREKVVNTLLTEGANVNAMTVDGHSALQYAASKNWKSICVALLKHDADVNIADKRGATPLHRAASKGNNAVVKLLLEYDKDLKIDQTDAYGNTALHLACEEDRLEEAKLLVASGADIALTNKERKTPLDLASLGLARTLKQMKENPSTA</sequence>
<evidence type="ECO:0000256" key="2">
    <source>
        <dbReference type="ARBA" id="ARBA00023043"/>
    </source>
</evidence>
<feature type="repeat" description="ANK" evidence="3">
    <location>
        <begin position="170"/>
        <end position="202"/>
    </location>
</feature>
<dbReference type="Pfam" id="PF12796">
    <property type="entry name" value="Ank_2"/>
    <property type="match status" value="1"/>
</dbReference>
<dbReference type="PRINTS" id="PR01415">
    <property type="entry name" value="ANKYRIN"/>
</dbReference>
<dbReference type="SMART" id="SM00248">
    <property type="entry name" value="ANK"/>
    <property type="match status" value="5"/>
</dbReference>
<dbReference type="Gene3D" id="1.25.40.20">
    <property type="entry name" value="Ankyrin repeat-containing domain"/>
    <property type="match status" value="1"/>
</dbReference>
<dbReference type="PANTHER" id="PTHR24173">
    <property type="entry name" value="ANKYRIN REPEAT CONTAINING"/>
    <property type="match status" value="1"/>
</dbReference>
<evidence type="ECO:0000313" key="5">
    <source>
        <dbReference type="Proteomes" id="UP001258017"/>
    </source>
</evidence>
<comment type="caution">
    <text evidence="4">The sequence shown here is derived from an EMBL/GenBank/DDBJ whole genome shotgun (WGS) entry which is preliminary data.</text>
</comment>
<organism evidence="4 5">
    <name type="scientific">Odynerus spinipes</name>
    <dbReference type="NCBI Taxonomy" id="1348599"/>
    <lineage>
        <taxon>Eukaryota</taxon>
        <taxon>Metazoa</taxon>
        <taxon>Ecdysozoa</taxon>
        <taxon>Arthropoda</taxon>
        <taxon>Hexapoda</taxon>
        <taxon>Insecta</taxon>
        <taxon>Pterygota</taxon>
        <taxon>Neoptera</taxon>
        <taxon>Endopterygota</taxon>
        <taxon>Hymenoptera</taxon>
        <taxon>Apocrita</taxon>
        <taxon>Aculeata</taxon>
        <taxon>Vespoidea</taxon>
        <taxon>Vespidae</taxon>
        <taxon>Eumeninae</taxon>
        <taxon>Odynerus</taxon>
    </lineage>
</organism>
<feature type="repeat" description="ANK" evidence="3">
    <location>
        <begin position="102"/>
        <end position="134"/>
    </location>
</feature>
<dbReference type="InterPro" id="IPR036770">
    <property type="entry name" value="Ankyrin_rpt-contain_sf"/>
</dbReference>
<feature type="repeat" description="ANK" evidence="3">
    <location>
        <begin position="69"/>
        <end position="101"/>
    </location>
</feature>
<dbReference type="Proteomes" id="UP001258017">
    <property type="component" value="Unassembled WGS sequence"/>
</dbReference>
<dbReference type="InterPro" id="IPR002110">
    <property type="entry name" value="Ankyrin_rpt"/>
</dbReference>
<evidence type="ECO:0008006" key="6">
    <source>
        <dbReference type="Google" id="ProtNLM"/>
    </source>
</evidence>
<dbReference type="PANTHER" id="PTHR24173:SF74">
    <property type="entry name" value="ANKYRIN REPEAT DOMAIN-CONTAINING PROTEIN 16"/>
    <property type="match status" value="1"/>
</dbReference>
<feature type="repeat" description="ANK" evidence="3">
    <location>
        <begin position="135"/>
        <end position="167"/>
    </location>
</feature>
<reference evidence="4" key="1">
    <citation type="submission" date="2021-08" db="EMBL/GenBank/DDBJ databases">
        <authorList>
            <person name="Misof B."/>
            <person name="Oliver O."/>
            <person name="Podsiadlowski L."/>
            <person name="Donath A."/>
            <person name="Peters R."/>
            <person name="Mayer C."/>
            <person name="Rust J."/>
            <person name="Gunkel S."/>
            <person name="Lesny P."/>
            <person name="Martin S."/>
            <person name="Oeyen J.P."/>
            <person name="Petersen M."/>
            <person name="Panagiotis P."/>
            <person name="Wilbrandt J."/>
            <person name="Tanja T."/>
        </authorList>
    </citation>
    <scope>NUCLEOTIDE SEQUENCE</scope>
    <source>
        <strain evidence="4">GBR_01_08_01A</strain>
        <tissue evidence="4">Thorax + abdomen</tissue>
    </source>
</reference>
<dbReference type="PROSITE" id="PS50088">
    <property type="entry name" value="ANK_REPEAT"/>
    <property type="match status" value="5"/>
</dbReference>
<reference evidence="4" key="2">
    <citation type="journal article" date="2023" name="Commun. Biol.">
        <title>Intrasexual cuticular hydrocarbon dimorphism in a wasp sheds light on hydrocarbon biosynthesis genes in Hymenoptera.</title>
        <authorList>
            <person name="Moris V.C."/>
            <person name="Podsiadlowski L."/>
            <person name="Martin S."/>
            <person name="Oeyen J.P."/>
            <person name="Donath A."/>
            <person name="Petersen M."/>
            <person name="Wilbrandt J."/>
            <person name="Misof B."/>
            <person name="Liedtke D."/>
            <person name="Thamm M."/>
            <person name="Scheiner R."/>
            <person name="Schmitt T."/>
            <person name="Niehuis O."/>
        </authorList>
    </citation>
    <scope>NUCLEOTIDE SEQUENCE</scope>
    <source>
        <strain evidence="4">GBR_01_08_01A</strain>
    </source>
</reference>
<dbReference type="AlphaFoldDB" id="A0AAD9RKG3"/>
<evidence type="ECO:0000313" key="4">
    <source>
        <dbReference type="EMBL" id="KAK2581429.1"/>
    </source>
</evidence>